<comment type="caution">
    <text evidence="1">The sequence shown here is derived from an EMBL/GenBank/DDBJ whole genome shotgun (WGS) entry which is preliminary data.</text>
</comment>
<keyword evidence="2" id="KW-1185">Reference proteome</keyword>
<dbReference type="EMBL" id="CM046105">
    <property type="protein sequence ID" value="KAI8435080.1"/>
    <property type="molecule type" value="Genomic_DNA"/>
</dbReference>
<reference evidence="1 2" key="1">
    <citation type="journal article" date="2022" name="Genome Biol. Evol.">
        <title>The Spruce Budworm Genome: Reconstructing the Evolutionary History of Antifreeze Proteins.</title>
        <authorList>
            <person name="Beliveau C."/>
            <person name="Gagne P."/>
            <person name="Picq S."/>
            <person name="Vernygora O."/>
            <person name="Keeling C.I."/>
            <person name="Pinkney K."/>
            <person name="Doucet D."/>
            <person name="Wen F."/>
            <person name="Johnston J.S."/>
            <person name="Maaroufi H."/>
            <person name="Boyle B."/>
            <person name="Laroche J."/>
            <person name="Dewar K."/>
            <person name="Juretic N."/>
            <person name="Blackburn G."/>
            <person name="Nisole A."/>
            <person name="Brunet B."/>
            <person name="Brandao M."/>
            <person name="Lumley L."/>
            <person name="Duan J."/>
            <person name="Quan G."/>
            <person name="Lucarotti C.J."/>
            <person name="Roe A.D."/>
            <person name="Sperling F.A.H."/>
            <person name="Levesque R.C."/>
            <person name="Cusson M."/>
        </authorList>
    </citation>
    <scope>NUCLEOTIDE SEQUENCE [LARGE SCALE GENOMIC DNA]</scope>
    <source>
        <strain evidence="1">Glfc:IPQL:Cfum</strain>
    </source>
</reference>
<evidence type="ECO:0000313" key="1">
    <source>
        <dbReference type="EMBL" id="KAI8435080.1"/>
    </source>
</evidence>
<accession>A0ACC0KFS5</accession>
<sequence>MRGLRWSSQAVRAGGERRAAASRPRRGSAAATPRRTSRLHPRRAPHATPRPQQTPTNCHPNPDRDKGDIEFSTGDEDESNDDSFLNIIFYVFNM</sequence>
<evidence type="ECO:0000313" key="2">
    <source>
        <dbReference type="Proteomes" id="UP001064048"/>
    </source>
</evidence>
<name>A0ACC0KFS5_CHOFU</name>
<dbReference type="Proteomes" id="UP001064048">
    <property type="component" value="Chromosome 5"/>
</dbReference>
<organism evidence="1 2">
    <name type="scientific">Choristoneura fumiferana</name>
    <name type="common">Spruce budworm moth</name>
    <name type="synonym">Archips fumiferana</name>
    <dbReference type="NCBI Taxonomy" id="7141"/>
    <lineage>
        <taxon>Eukaryota</taxon>
        <taxon>Metazoa</taxon>
        <taxon>Ecdysozoa</taxon>
        <taxon>Arthropoda</taxon>
        <taxon>Hexapoda</taxon>
        <taxon>Insecta</taxon>
        <taxon>Pterygota</taxon>
        <taxon>Neoptera</taxon>
        <taxon>Endopterygota</taxon>
        <taxon>Lepidoptera</taxon>
        <taxon>Glossata</taxon>
        <taxon>Ditrysia</taxon>
        <taxon>Tortricoidea</taxon>
        <taxon>Tortricidae</taxon>
        <taxon>Tortricinae</taxon>
        <taxon>Choristoneura</taxon>
    </lineage>
</organism>
<protein>
    <submittedName>
        <fullName evidence="1">Uncharacterized protein</fullName>
    </submittedName>
</protein>
<proteinExistence type="predicted"/>
<gene>
    <name evidence="1" type="ORF">MSG28_003483</name>
</gene>